<proteinExistence type="inferred from homology"/>
<feature type="binding site" evidence="6">
    <location>
        <position position="155"/>
    </location>
    <ligand>
        <name>S-adenosyl-L-methionine</name>
        <dbReference type="ChEBI" id="CHEBI:59789"/>
    </ligand>
</feature>
<dbReference type="GO" id="GO:0005737">
    <property type="term" value="C:cytoplasm"/>
    <property type="evidence" value="ECO:0007669"/>
    <property type="project" value="UniProtKB-SubCell"/>
</dbReference>
<evidence type="ECO:0000313" key="7">
    <source>
        <dbReference type="EMBL" id="MTD95475.1"/>
    </source>
</evidence>
<keyword evidence="3 6" id="KW-0489">Methyltransferase</keyword>
<protein>
    <recommendedName>
        <fullName evidence="6">Ribosomal protein L11 methyltransferase</fullName>
        <shortName evidence="6">L11 Mtase</shortName>
        <ecNumber evidence="6">2.1.1.-</ecNumber>
    </recommendedName>
</protein>
<dbReference type="GO" id="GO:0032259">
    <property type="term" value="P:methylation"/>
    <property type="evidence" value="ECO:0007669"/>
    <property type="project" value="UniProtKB-KW"/>
</dbReference>
<dbReference type="AlphaFoldDB" id="A0A6I3KIB9"/>
<feature type="binding site" evidence="6">
    <location>
        <position position="224"/>
    </location>
    <ligand>
        <name>S-adenosyl-L-methionine</name>
        <dbReference type="ChEBI" id="CHEBI:59789"/>
    </ligand>
</feature>
<dbReference type="GO" id="GO:0008276">
    <property type="term" value="F:protein methyltransferase activity"/>
    <property type="evidence" value="ECO:0007669"/>
    <property type="project" value="UniProtKB-UniRule"/>
</dbReference>
<evidence type="ECO:0000256" key="3">
    <source>
        <dbReference type="ARBA" id="ARBA00022603"/>
    </source>
</evidence>
<keyword evidence="8" id="KW-1185">Reference proteome</keyword>
<comment type="function">
    <text evidence="6">Methylates ribosomal protein L11.</text>
</comment>
<dbReference type="Pfam" id="PF06325">
    <property type="entry name" value="PrmA"/>
    <property type="match status" value="1"/>
</dbReference>
<feature type="binding site" evidence="6">
    <location>
        <position position="178"/>
    </location>
    <ligand>
        <name>S-adenosyl-L-methionine</name>
        <dbReference type="ChEBI" id="CHEBI:59789"/>
    </ligand>
</feature>
<reference evidence="7 8" key="1">
    <citation type="submission" date="2019-11" db="EMBL/GenBank/DDBJ databases">
        <title>Identification of a novel strain.</title>
        <authorList>
            <person name="Xu Q."/>
            <person name="Wang G."/>
        </authorList>
    </citation>
    <scope>NUCLEOTIDE SEQUENCE [LARGE SCALE GENOMIC DNA]</scope>
    <source>
        <strain evidence="8">xq</strain>
    </source>
</reference>
<dbReference type="CDD" id="cd02440">
    <property type="entry name" value="AdoMet_MTases"/>
    <property type="match status" value="1"/>
</dbReference>
<evidence type="ECO:0000313" key="8">
    <source>
        <dbReference type="Proteomes" id="UP000440694"/>
    </source>
</evidence>
<evidence type="ECO:0000256" key="1">
    <source>
        <dbReference type="ARBA" id="ARBA00009741"/>
    </source>
</evidence>
<sequence length="289" mass="29927">MTSTKLSVRATDLGVAQAIEAALAAADPALDAVTLFEDGPGAWRVEGYSQIRADADAAAQMVAAEVADALPLQLEDVPDLNWVAISQAALPPVIAGRFVVHGSHDRGRIPYGPRAILVDAGEAFGTAHHGTTLGCLLAIDGLARNGGIGRVLDLGCGSGVLAIAAARAMPRAQVMASDNDPIAVDVARANADANGARRIVTACAMGLEHPWLRHAAPFDLIIANILAGPLRMLAGDVARAVRPGGHAVLSGILNPEAPAVIAAYVAHGFQVLKRRQIGDWTTLTLRRRA</sequence>
<keyword evidence="2 6" id="KW-0963">Cytoplasm</keyword>
<dbReference type="PANTHER" id="PTHR43648">
    <property type="entry name" value="ELECTRON TRANSFER FLAVOPROTEIN BETA SUBUNIT LYSINE METHYLTRANSFERASE"/>
    <property type="match status" value="1"/>
</dbReference>
<dbReference type="RefSeq" id="WP_154740017.1">
    <property type="nucleotide sequence ID" value="NZ_WMBQ01000002.1"/>
</dbReference>
<dbReference type="InterPro" id="IPR004498">
    <property type="entry name" value="Ribosomal_PrmA_MeTrfase"/>
</dbReference>
<accession>A0A6I3KIB9</accession>
<keyword evidence="5 6" id="KW-0949">S-adenosyl-L-methionine</keyword>
<evidence type="ECO:0000256" key="6">
    <source>
        <dbReference type="HAMAP-Rule" id="MF_00735"/>
    </source>
</evidence>
<evidence type="ECO:0000256" key="2">
    <source>
        <dbReference type="ARBA" id="ARBA00022490"/>
    </source>
</evidence>
<evidence type="ECO:0000256" key="4">
    <source>
        <dbReference type="ARBA" id="ARBA00022679"/>
    </source>
</evidence>
<dbReference type="Gene3D" id="3.40.50.150">
    <property type="entry name" value="Vaccinia Virus protein VP39"/>
    <property type="match status" value="1"/>
</dbReference>
<organism evidence="7 8">
    <name type="scientific">Hyphomicrobium album</name>
    <dbReference type="NCBI Taxonomy" id="2665159"/>
    <lineage>
        <taxon>Bacteria</taxon>
        <taxon>Pseudomonadati</taxon>
        <taxon>Pseudomonadota</taxon>
        <taxon>Alphaproteobacteria</taxon>
        <taxon>Hyphomicrobiales</taxon>
        <taxon>Hyphomicrobiaceae</taxon>
        <taxon>Hyphomicrobium</taxon>
    </lineage>
</organism>
<dbReference type="EC" id="2.1.1.-" evidence="6"/>
<evidence type="ECO:0000256" key="5">
    <source>
        <dbReference type="ARBA" id="ARBA00022691"/>
    </source>
</evidence>
<dbReference type="SUPFAM" id="SSF53335">
    <property type="entry name" value="S-adenosyl-L-methionine-dependent methyltransferases"/>
    <property type="match status" value="1"/>
</dbReference>
<comment type="caution">
    <text evidence="7">The sequence shown here is derived from an EMBL/GenBank/DDBJ whole genome shotgun (WGS) entry which is preliminary data.</text>
</comment>
<dbReference type="InterPro" id="IPR029063">
    <property type="entry name" value="SAM-dependent_MTases_sf"/>
</dbReference>
<dbReference type="Proteomes" id="UP000440694">
    <property type="component" value="Unassembled WGS sequence"/>
</dbReference>
<comment type="catalytic activity">
    <reaction evidence="6">
        <text>L-lysyl-[protein] + 3 S-adenosyl-L-methionine = N(6),N(6),N(6)-trimethyl-L-lysyl-[protein] + 3 S-adenosyl-L-homocysteine + 3 H(+)</text>
        <dbReference type="Rhea" id="RHEA:54192"/>
        <dbReference type="Rhea" id="RHEA-COMP:9752"/>
        <dbReference type="Rhea" id="RHEA-COMP:13826"/>
        <dbReference type="ChEBI" id="CHEBI:15378"/>
        <dbReference type="ChEBI" id="CHEBI:29969"/>
        <dbReference type="ChEBI" id="CHEBI:57856"/>
        <dbReference type="ChEBI" id="CHEBI:59789"/>
        <dbReference type="ChEBI" id="CHEBI:61961"/>
    </reaction>
</comment>
<comment type="subcellular location">
    <subcellularLocation>
        <location evidence="6">Cytoplasm</location>
    </subcellularLocation>
</comment>
<name>A0A6I3KIB9_9HYPH</name>
<keyword evidence="4 6" id="KW-0808">Transferase</keyword>
<gene>
    <name evidence="6" type="primary">prmA</name>
    <name evidence="7" type="ORF">GIW81_14140</name>
</gene>
<dbReference type="EMBL" id="WMBQ01000002">
    <property type="protein sequence ID" value="MTD95475.1"/>
    <property type="molecule type" value="Genomic_DNA"/>
</dbReference>
<dbReference type="InterPro" id="IPR050078">
    <property type="entry name" value="Ribosomal_L11_MeTrfase_PrmA"/>
</dbReference>
<dbReference type="PANTHER" id="PTHR43648:SF1">
    <property type="entry name" value="ELECTRON TRANSFER FLAVOPROTEIN BETA SUBUNIT LYSINE METHYLTRANSFERASE"/>
    <property type="match status" value="1"/>
</dbReference>
<dbReference type="HAMAP" id="MF_00735">
    <property type="entry name" value="Methyltr_PrmA"/>
    <property type="match status" value="1"/>
</dbReference>
<feature type="binding site" evidence="6">
    <location>
        <position position="132"/>
    </location>
    <ligand>
        <name>S-adenosyl-L-methionine</name>
        <dbReference type="ChEBI" id="CHEBI:59789"/>
    </ligand>
</feature>
<comment type="similarity">
    <text evidence="1 6">Belongs to the methyltransferase superfamily. PrmA family.</text>
</comment>